<dbReference type="InterPro" id="IPR046155">
    <property type="entry name" value="DUF6157"/>
</dbReference>
<protein>
    <submittedName>
        <fullName evidence="1">Uncharacterized protein</fullName>
    </submittedName>
</protein>
<dbReference type="AlphaFoldDB" id="A0A511ZL35"/>
<keyword evidence="2" id="KW-1185">Reference proteome</keyword>
<comment type="caution">
    <text evidence="1">The sequence shown here is derived from an EMBL/GenBank/DDBJ whole genome shotgun (WGS) entry which is preliminary data.</text>
</comment>
<dbReference type="EMBL" id="BJYM01000012">
    <property type="protein sequence ID" value="GEN88183.1"/>
    <property type="molecule type" value="Genomic_DNA"/>
</dbReference>
<evidence type="ECO:0000313" key="2">
    <source>
        <dbReference type="Proteomes" id="UP000321558"/>
    </source>
</evidence>
<dbReference type="STRING" id="582851.GCA_900162665_03753"/>
<accession>A0A511ZL35</accession>
<sequence>MVKKDLNYYQTFITVAPDSTATAGQIPAARGKKPTKVQIEYELLSANPYTYSQSELLFEVHVRHKEISKENLAAEEEVFFAKSQACLRSSTLPKKLGWGIHFNKEGKIALYGIGTPEYKQFSENESGELKVFPAMRSSRKK</sequence>
<gene>
    <name evidence="1" type="ORF">OSO01_29220</name>
</gene>
<dbReference type="OrthoDB" id="2361182at2"/>
<organism evidence="1 2">
    <name type="scientific">Oceanobacillus sojae</name>
    <dbReference type="NCBI Taxonomy" id="582851"/>
    <lineage>
        <taxon>Bacteria</taxon>
        <taxon>Bacillati</taxon>
        <taxon>Bacillota</taxon>
        <taxon>Bacilli</taxon>
        <taxon>Bacillales</taxon>
        <taxon>Bacillaceae</taxon>
        <taxon>Oceanobacillus</taxon>
    </lineage>
</organism>
<evidence type="ECO:0000313" key="1">
    <source>
        <dbReference type="EMBL" id="GEN88183.1"/>
    </source>
</evidence>
<dbReference type="Pfam" id="PF19654">
    <property type="entry name" value="DUF6157"/>
    <property type="match status" value="1"/>
</dbReference>
<name>A0A511ZL35_9BACI</name>
<dbReference type="Proteomes" id="UP000321558">
    <property type="component" value="Unassembled WGS sequence"/>
</dbReference>
<proteinExistence type="predicted"/>
<reference evidence="1 2" key="1">
    <citation type="submission" date="2019-07" db="EMBL/GenBank/DDBJ databases">
        <title>Whole genome shotgun sequence of Oceanobacillus sojae NBRC 105379.</title>
        <authorList>
            <person name="Hosoyama A."/>
            <person name="Uohara A."/>
            <person name="Ohji S."/>
            <person name="Ichikawa N."/>
        </authorList>
    </citation>
    <scope>NUCLEOTIDE SEQUENCE [LARGE SCALE GENOMIC DNA]</scope>
    <source>
        <strain evidence="1 2">NBRC 105379</strain>
    </source>
</reference>
<dbReference type="RefSeq" id="WP_147211120.1">
    <property type="nucleotide sequence ID" value="NZ_BJYM01000012.1"/>
</dbReference>